<dbReference type="EMBL" id="FUWL01000003">
    <property type="protein sequence ID" value="SJZ32257.1"/>
    <property type="molecule type" value="Genomic_DNA"/>
</dbReference>
<name>A0A1T4JQE6_PORCN</name>
<dbReference type="AlphaFoldDB" id="A0A1T4JQE6"/>
<sequence length="171" mass="18978">MSFEHLQDNINASETKEGKYPLLLSVVEDFVSSDDHPISKLSNIVAAIHETLRPLWTGFYVVIEDELQLFPFQGPLACTRIKHGKGVCGQSWAQDKVLVVPDVELFPGHIACSSRSRSEIVLPVHSLKGEVVAVLDIDSEEVGTFDEVDAKYLTMVCDALSTLPWARLQEI</sequence>
<protein>
    <submittedName>
        <fullName evidence="3">GAF domain-containing protein</fullName>
    </submittedName>
</protein>
<organism evidence="3 4">
    <name type="scientific">Porphyromonas cangingivalis</name>
    <dbReference type="NCBI Taxonomy" id="36874"/>
    <lineage>
        <taxon>Bacteria</taxon>
        <taxon>Pseudomonadati</taxon>
        <taxon>Bacteroidota</taxon>
        <taxon>Bacteroidia</taxon>
        <taxon>Bacteroidales</taxon>
        <taxon>Porphyromonadaceae</taxon>
        <taxon>Porphyromonas</taxon>
    </lineage>
</organism>
<dbReference type="RefSeq" id="WP_174706352.1">
    <property type="nucleotide sequence ID" value="NZ_FUWL01000003.1"/>
</dbReference>
<evidence type="ECO:0000313" key="4">
    <source>
        <dbReference type="Proteomes" id="UP000189956"/>
    </source>
</evidence>
<dbReference type="GO" id="GO:0033745">
    <property type="term" value="F:L-methionine-(R)-S-oxide reductase activity"/>
    <property type="evidence" value="ECO:0007669"/>
    <property type="project" value="TreeGrafter"/>
</dbReference>
<dbReference type="Gene3D" id="3.30.450.40">
    <property type="match status" value="1"/>
</dbReference>
<dbReference type="Proteomes" id="UP000189956">
    <property type="component" value="Unassembled WGS sequence"/>
</dbReference>
<evidence type="ECO:0000313" key="3">
    <source>
        <dbReference type="EMBL" id="SJZ32257.1"/>
    </source>
</evidence>
<dbReference type="GO" id="GO:0005829">
    <property type="term" value="C:cytosol"/>
    <property type="evidence" value="ECO:0007669"/>
    <property type="project" value="TreeGrafter"/>
</dbReference>
<dbReference type="InterPro" id="IPR029016">
    <property type="entry name" value="GAF-like_dom_sf"/>
</dbReference>
<evidence type="ECO:0000256" key="1">
    <source>
        <dbReference type="ARBA" id="ARBA00038454"/>
    </source>
</evidence>
<comment type="similarity">
    <text evidence="1">Belongs to the free Met sulfoxide reductase family.</text>
</comment>
<evidence type="ECO:0000259" key="2">
    <source>
        <dbReference type="SMART" id="SM00065"/>
    </source>
</evidence>
<feature type="domain" description="GAF" evidence="2">
    <location>
        <begin position="36"/>
        <end position="169"/>
    </location>
</feature>
<dbReference type="PANTHER" id="PTHR21021">
    <property type="entry name" value="GAF/PUTATIVE CYTOSKELETAL PROTEIN"/>
    <property type="match status" value="1"/>
</dbReference>
<dbReference type="PANTHER" id="PTHR21021:SF15">
    <property type="entry name" value="FREE METHIONINE-R-SULFOXIDE REDUCTASE"/>
    <property type="match status" value="1"/>
</dbReference>
<accession>A0A1T4JQE6</accession>
<dbReference type="SUPFAM" id="SSF55781">
    <property type="entry name" value="GAF domain-like"/>
    <property type="match status" value="1"/>
</dbReference>
<dbReference type="SMART" id="SM00065">
    <property type="entry name" value="GAF"/>
    <property type="match status" value="1"/>
</dbReference>
<dbReference type="InterPro" id="IPR051330">
    <property type="entry name" value="Phosphatase_reg/MetRdx"/>
</dbReference>
<proteinExistence type="inferred from homology"/>
<gene>
    <name evidence="3" type="ORF">SAMN02745205_00266</name>
</gene>
<dbReference type="Pfam" id="PF13185">
    <property type="entry name" value="GAF_2"/>
    <property type="match status" value="1"/>
</dbReference>
<reference evidence="3 4" key="1">
    <citation type="submission" date="2017-02" db="EMBL/GenBank/DDBJ databases">
        <authorList>
            <person name="Peterson S.W."/>
        </authorList>
    </citation>
    <scope>NUCLEOTIDE SEQUENCE [LARGE SCALE GENOMIC DNA]</scope>
    <source>
        <strain evidence="3 4">ATCC 700135</strain>
    </source>
</reference>
<dbReference type="InterPro" id="IPR003018">
    <property type="entry name" value="GAF"/>
</dbReference>